<proteinExistence type="predicted"/>
<keyword evidence="4" id="KW-0411">Iron-sulfur</keyword>
<dbReference type="InterPro" id="IPR042216">
    <property type="entry name" value="MitoNEET_CISD"/>
</dbReference>
<keyword evidence="3" id="KW-0408">Iron</keyword>
<dbReference type="Proteomes" id="UP000293638">
    <property type="component" value="Unassembled WGS sequence"/>
</dbReference>
<dbReference type="InterPro" id="IPR018967">
    <property type="entry name" value="FeS-contain_CDGSH-typ"/>
</dbReference>
<protein>
    <submittedName>
        <fullName evidence="6">CDGSH-type Zn-finger protein</fullName>
    </submittedName>
</protein>
<keyword evidence="2" id="KW-0479">Metal-binding</keyword>
<dbReference type="GO" id="GO:0046872">
    <property type="term" value="F:metal ion binding"/>
    <property type="evidence" value="ECO:0007669"/>
    <property type="project" value="UniProtKB-KW"/>
</dbReference>
<keyword evidence="1" id="KW-0001">2Fe-2S</keyword>
<dbReference type="SMART" id="SM00704">
    <property type="entry name" value="ZnF_CDGSH"/>
    <property type="match status" value="1"/>
</dbReference>
<dbReference type="AlphaFoldDB" id="A0A4Q7NAY0"/>
<accession>A0A4Q7NAY0</accession>
<evidence type="ECO:0000313" key="7">
    <source>
        <dbReference type="Proteomes" id="UP000293638"/>
    </source>
</evidence>
<evidence type="ECO:0000256" key="2">
    <source>
        <dbReference type="ARBA" id="ARBA00022723"/>
    </source>
</evidence>
<keyword evidence="7" id="KW-1185">Reference proteome</keyword>
<sequence>MSVPLADEGDDVPTITPYRDGPLILRGSFRIEDQDGNEIDPGRETVALCRCGKSGLKPFCDGAHRRAGFRAASGPSRERHVAALRRADLDGPSDDA</sequence>
<name>A0A4Q7NAY0_9ACTN</name>
<dbReference type="GO" id="GO:0005737">
    <property type="term" value="C:cytoplasm"/>
    <property type="evidence" value="ECO:0007669"/>
    <property type="project" value="UniProtKB-ARBA"/>
</dbReference>
<feature type="domain" description="Iron-binding zinc finger CDGSH type" evidence="5">
    <location>
        <begin position="26"/>
        <end position="70"/>
    </location>
</feature>
<evidence type="ECO:0000259" key="5">
    <source>
        <dbReference type="SMART" id="SM00704"/>
    </source>
</evidence>
<gene>
    <name evidence="6" type="ORF">EV189_3482</name>
</gene>
<dbReference type="EMBL" id="SGXD01000005">
    <property type="protein sequence ID" value="RZS80003.1"/>
    <property type="molecule type" value="Genomic_DNA"/>
</dbReference>
<organism evidence="6 7">
    <name type="scientific">Motilibacter rhizosphaerae</name>
    <dbReference type="NCBI Taxonomy" id="598652"/>
    <lineage>
        <taxon>Bacteria</taxon>
        <taxon>Bacillati</taxon>
        <taxon>Actinomycetota</taxon>
        <taxon>Actinomycetes</taxon>
        <taxon>Motilibacterales</taxon>
        <taxon>Motilibacteraceae</taxon>
        <taxon>Motilibacter</taxon>
    </lineage>
</organism>
<evidence type="ECO:0000256" key="3">
    <source>
        <dbReference type="ARBA" id="ARBA00023004"/>
    </source>
</evidence>
<reference evidence="6 7" key="1">
    <citation type="submission" date="2019-02" db="EMBL/GenBank/DDBJ databases">
        <title>Genomic Encyclopedia of Type Strains, Phase IV (KMG-IV): sequencing the most valuable type-strain genomes for metagenomic binning, comparative biology and taxonomic classification.</title>
        <authorList>
            <person name="Goeker M."/>
        </authorList>
    </citation>
    <scope>NUCLEOTIDE SEQUENCE [LARGE SCALE GENOMIC DNA]</scope>
    <source>
        <strain evidence="6 7">DSM 45622</strain>
    </source>
</reference>
<dbReference type="GO" id="GO:0051537">
    <property type="term" value="F:2 iron, 2 sulfur cluster binding"/>
    <property type="evidence" value="ECO:0007669"/>
    <property type="project" value="UniProtKB-KW"/>
</dbReference>
<evidence type="ECO:0000256" key="1">
    <source>
        <dbReference type="ARBA" id="ARBA00022714"/>
    </source>
</evidence>
<comment type="caution">
    <text evidence="6">The sequence shown here is derived from an EMBL/GenBank/DDBJ whole genome shotgun (WGS) entry which is preliminary data.</text>
</comment>
<evidence type="ECO:0000313" key="6">
    <source>
        <dbReference type="EMBL" id="RZS80003.1"/>
    </source>
</evidence>
<dbReference type="Gene3D" id="3.40.5.90">
    <property type="entry name" value="CDGSH iron-sulfur domain, mitoNEET-type"/>
    <property type="match status" value="1"/>
</dbReference>
<dbReference type="Pfam" id="PF09360">
    <property type="entry name" value="zf-CDGSH"/>
    <property type="match status" value="1"/>
</dbReference>
<evidence type="ECO:0000256" key="4">
    <source>
        <dbReference type="ARBA" id="ARBA00023014"/>
    </source>
</evidence>
<dbReference type="RefSeq" id="WP_231116515.1">
    <property type="nucleotide sequence ID" value="NZ_SGXD01000005.1"/>
</dbReference>